<dbReference type="AlphaFoldDB" id="A0A3P7YBM8"/>
<organism evidence="1">
    <name type="scientific">Heligmosomoides polygyrus</name>
    <name type="common">Parasitic roundworm</name>
    <dbReference type="NCBI Taxonomy" id="6339"/>
    <lineage>
        <taxon>Eukaryota</taxon>
        <taxon>Metazoa</taxon>
        <taxon>Ecdysozoa</taxon>
        <taxon>Nematoda</taxon>
        <taxon>Chromadorea</taxon>
        <taxon>Rhabditida</taxon>
        <taxon>Rhabditina</taxon>
        <taxon>Rhabditomorpha</taxon>
        <taxon>Strongyloidea</taxon>
        <taxon>Heligmosomidae</taxon>
        <taxon>Heligmosomoides</taxon>
    </lineage>
</organism>
<evidence type="ECO:0000313" key="1">
    <source>
        <dbReference type="EMBL" id="VDO62133.1"/>
    </source>
</evidence>
<reference evidence="3" key="2">
    <citation type="submission" date="2019-09" db="UniProtKB">
        <authorList>
            <consortium name="WormBaseParasite"/>
        </authorList>
    </citation>
    <scope>IDENTIFICATION</scope>
</reference>
<name>A0A3P7YBM8_HELPZ</name>
<dbReference type="WBParaSite" id="HPBE_0000470101-mRNA-1">
    <property type="protein sequence ID" value="HPBE_0000470101-mRNA-1"/>
    <property type="gene ID" value="HPBE_0000470101"/>
</dbReference>
<keyword evidence="2" id="KW-1185">Reference proteome</keyword>
<proteinExistence type="predicted"/>
<gene>
    <name evidence="1" type="ORF">HPBE_LOCUS4702</name>
</gene>
<protein>
    <submittedName>
        <fullName evidence="3">Tyrosine-protein phosphatase domain-containing protein</fullName>
    </submittedName>
</protein>
<evidence type="ECO:0000313" key="2">
    <source>
        <dbReference type="Proteomes" id="UP000050761"/>
    </source>
</evidence>
<dbReference type="Proteomes" id="UP000050761">
    <property type="component" value="Unassembled WGS sequence"/>
</dbReference>
<reference evidence="1 2" key="1">
    <citation type="submission" date="2018-11" db="EMBL/GenBank/DDBJ databases">
        <authorList>
            <consortium name="Pathogen Informatics"/>
        </authorList>
    </citation>
    <scope>NUCLEOTIDE SEQUENCE [LARGE SCALE GENOMIC DNA]</scope>
</reference>
<accession>A0A3P7YBM8</accession>
<dbReference type="OrthoDB" id="5821868at2759"/>
<sequence>MMKNTAETQINAYNEVLLDYGIYVLSETKPLKLDTSMLSSNDKAVPIVTNVVQKINAYYSTNDSTEGRVNFVVREDNGPNRRTQMVLVSASDCTFHWRFDGTRGQLKKCKFYEIKDADSHTYIEVWPCEGKFRYSKSSDEQLLELESHIEGFKLYLYICKDMSPTAKSFLQAIDGLGGKSHLKTPFVAQEESAAELGSGRDSRVCAIQTAGVETAFVAQEES</sequence>
<dbReference type="EMBL" id="UZAH01025352">
    <property type="protein sequence ID" value="VDO62133.1"/>
    <property type="molecule type" value="Genomic_DNA"/>
</dbReference>
<evidence type="ECO:0000313" key="3">
    <source>
        <dbReference type="WBParaSite" id="HPBE_0000470101-mRNA-1"/>
    </source>
</evidence>